<feature type="transmembrane region" description="Helical" evidence="7">
    <location>
        <begin position="143"/>
        <end position="164"/>
    </location>
</feature>
<dbReference type="Pfam" id="PF00950">
    <property type="entry name" value="ABC-3"/>
    <property type="match status" value="1"/>
</dbReference>
<dbReference type="InterPro" id="IPR037294">
    <property type="entry name" value="ABC_BtuC-like"/>
</dbReference>
<feature type="transmembrane region" description="Helical" evidence="7">
    <location>
        <begin position="205"/>
        <end position="225"/>
    </location>
</feature>
<comment type="similarity">
    <text evidence="2 6">Belongs to the ABC-3 integral membrane protein family.</text>
</comment>
<feature type="transmembrane region" description="Helical" evidence="7">
    <location>
        <begin position="42"/>
        <end position="61"/>
    </location>
</feature>
<dbReference type="Proteomes" id="UP001162734">
    <property type="component" value="Chromosome"/>
</dbReference>
<keyword evidence="3 6" id="KW-0812">Transmembrane</keyword>
<feature type="transmembrane region" description="Helical" evidence="7">
    <location>
        <begin position="105"/>
        <end position="123"/>
    </location>
</feature>
<organism evidence="8 9">
    <name type="scientific">Anaeromyxobacter paludicola</name>
    <dbReference type="NCBI Taxonomy" id="2918171"/>
    <lineage>
        <taxon>Bacteria</taxon>
        <taxon>Pseudomonadati</taxon>
        <taxon>Myxococcota</taxon>
        <taxon>Myxococcia</taxon>
        <taxon>Myxococcales</taxon>
        <taxon>Cystobacterineae</taxon>
        <taxon>Anaeromyxobacteraceae</taxon>
        <taxon>Anaeromyxobacter</taxon>
    </lineage>
</organism>
<gene>
    <name evidence="8" type="ORF">AMPC_03940</name>
</gene>
<accession>A0ABN6N2J7</accession>
<feature type="transmembrane region" description="Helical" evidence="7">
    <location>
        <begin position="18"/>
        <end position="37"/>
    </location>
</feature>
<dbReference type="PANTHER" id="PTHR30477:SF0">
    <property type="entry name" value="METAL TRANSPORT SYSTEM MEMBRANE PROTEIN TM_0125-RELATED"/>
    <property type="match status" value="1"/>
</dbReference>
<dbReference type="SUPFAM" id="SSF81345">
    <property type="entry name" value="ABC transporter involved in vitamin B12 uptake, BtuC"/>
    <property type="match status" value="1"/>
</dbReference>
<keyword evidence="9" id="KW-1185">Reference proteome</keyword>
<evidence type="ECO:0000256" key="5">
    <source>
        <dbReference type="ARBA" id="ARBA00023136"/>
    </source>
</evidence>
<proteinExistence type="inferred from homology"/>
<dbReference type="Gene3D" id="1.10.3470.10">
    <property type="entry name" value="ABC transporter involved in vitamin B12 uptake, BtuC"/>
    <property type="match status" value="1"/>
</dbReference>
<feature type="transmembrane region" description="Helical" evidence="7">
    <location>
        <begin position="232"/>
        <end position="250"/>
    </location>
</feature>
<dbReference type="RefSeq" id="WP_248343880.1">
    <property type="nucleotide sequence ID" value="NZ_AP025592.1"/>
</dbReference>
<comment type="subcellular location">
    <subcellularLocation>
        <location evidence="6">Cell membrane</location>
        <topology evidence="6">Multi-pass membrane protein</topology>
    </subcellularLocation>
    <subcellularLocation>
        <location evidence="1">Membrane</location>
        <topology evidence="1">Multi-pass membrane protein</topology>
    </subcellularLocation>
</comment>
<reference evidence="9" key="1">
    <citation type="journal article" date="2022" name="Int. J. Syst. Evol. Microbiol.">
        <title>Anaeromyxobacter oryzae sp. nov., Anaeromyxobacter diazotrophicus sp. nov. and Anaeromyxobacter paludicola sp. nov., isolated from paddy soils.</title>
        <authorList>
            <person name="Itoh H."/>
            <person name="Xu Z."/>
            <person name="Mise K."/>
            <person name="Masuda Y."/>
            <person name="Ushijima N."/>
            <person name="Hayakawa C."/>
            <person name="Shiratori Y."/>
            <person name="Senoo K."/>
        </authorList>
    </citation>
    <scope>NUCLEOTIDE SEQUENCE [LARGE SCALE GENOMIC DNA]</scope>
    <source>
        <strain evidence="9">Red630</strain>
    </source>
</reference>
<dbReference type="PANTHER" id="PTHR30477">
    <property type="entry name" value="ABC-TRANSPORTER METAL-BINDING PROTEIN"/>
    <property type="match status" value="1"/>
</dbReference>
<dbReference type="InterPro" id="IPR001626">
    <property type="entry name" value="ABC_TroCD"/>
</dbReference>
<sequence>MSALADFLAAKDIWRDPLLASVIAGGLCGFLGVYVVLRRTVFVSAALTQLSTLGLICALLGEESLHIEAEHAGVQLAVAIAFSVAGALALGAAQARRRLPAEAGVGIAYVVAGALVVLGANRLVHAAHDLNAMVFGNAVAVPFSDVVVLGLVALVCAAVHGVFAKELVFSSFDGETAAALGYSTRTWNGLLYFTIGLAIPAAARALGALPVFAFLTIPASAALLLTTRLRSTFALATALGLVAAAGGYALSWMWQLPTGATMVALAGIFVIPGAFARGGRG</sequence>
<evidence type="ECO:0000313" key="8">
    <source>
        <dbReference type="EMBL" id="BDG07281.1"/>
    </source>
</evidence>
<evidence type="ECO:0000256" key="1">
    <source>
        <dbReference type="ARBA" id="ARBA00004141"/>
    </source>
</evidence>
<keyword evidence="4 7" id="KW-1133">Transmembrane helix</keyword>
<evidence type="ECO:0000256" key="2">
    <source>
        <dbReference type="ARBA" id="ARBA00008034"/>
    </source>
</evidence>
<keyword evidence="5 7" id="KW-0472">Membrane</keyword>
<name>A0ABN6N2J7_9BACT</name>
<feature type="transmembrane region" description="Helical" evidence="7">
    <location>
        <begin position="176"/>
        <end position="199"/>
    </location>
</feature>
<feature type="transmembrane region" description="Helical" evidence="7">
    <location>
        <begin position="73"/>
        <end position="93"/>
    </location>
</feature>
<evidence type="ECO:0000256" key="7">
    <source>
        <dbReference type="SAM" id="Phobius"/>
    </source>
</evidence>
<evidence type="ECO:0000256" key="3">
    <source>
        <dbReference type="ARBA" id="ARBA00022692"/>
    </source>
</evidence>
<evidence type="ECO:0000313" key="9">
    <source>
        <dbReference type="Proteomes" id="UP001162734"/>
    </source>
</evidence>
<keyword evidence="6" id="KW-0813">Transport</keyword>
<evidence type="ECO:0000256" key="6">
    <source>
        <dbReference type="RuleBase" id="RU003943"/>
    </source>
</evidence>
<protein>
    <submittedName>
        <fullName evidence="8">ABC transporter</fullName>
    </submittedName>
</protein>
<feature type="transmembrane region" description="Helical" evidence="7">
    <location>
        <begin position="256"/>
        <end position="276"/>
    </location>
</feature>
<evidence type="ECO:0000256" key="4">
    <source>
        <dbReference type="ARBA" id="ARBA00022989"/>
    </source>
</evidence>
<dbReference type="EMBL" id="AP025592">
    <property type="protein sequence ID" value="BDG07281.1"/>
    <property type="molecule type" value="Genomic_DNA"/>
</dbReference>